<proteinExistence type="predicted"/>
<dbReference type="AlphaFoldDB" id="A0AAV1IMV1"/>
<evidence type="ECO:0000259" key="8">
    <source>
        <dbReference type="PROSITE" id="PS51846"/>
    </source>
</evidence>
<feature type="transmembrane region" description="Helical" evidence="7">
    <location>
        <begin position="103"/>
        <end position="125"/>
    </location>
</feature>
<evidence type="ECO:0000256" key="7">
    <source>
        <dbReference type="SAM" id="Phobius"/>
    </source>
</evidence>
<dbReference type="InterPro" id="IPR046342">
    <property type="entry name" value="CBS_dom_sf"/>
</dbReference>
<dbReference type="CDD" id="cd04590">
    <property type="entry name" value="CBS_pair_CorC_HlyC_assoc"/>
    <property type="match status" value="1"/>
</dbReference>
<evidence type="ECO:0000256" key="5">
    <source>
        <dbReference type="PROSITE-ProRule" id="PRU01193"/>
    </source>
</evidence>
<evidence type="ECO:0000256" key="4">
    <source>
        <dbReference type="ARBA" id="ARBA00023136"/>
    </source>
</evidence>
<keyword evidence="3 5" id="KW-1133">Transmembrane helix</keyword>
<feature type="region of interest" description="Disordered" evidence="6">
    <location>
        <begin position="453"/>
        <end position="472"/>
    </location>
</feature>
<dbReference type="InterPro" id="IPR044751">
    <property type="entry name" value="Ion_transp-like_CBS"/>
</dbReference>
<feature type="domain" description="CNNM transmembrane" evidence="8">
    <location>
        <begin position="12"/>
        <end position="198"/>
    </location>
</feature>
<keyword evidence="10" id="KW-1185">Reference proteome</keyword>
<comment type="caution">
    <text evidence="9">The sequence shown here is derived from an EMBL/GenBank/DDBJ whole genome shotgun (WGS) entry which is preliminary data.</text>
</comment>
<reference evidence="9 10" key="1">
    <citation type="submission" date="2023-10" db="EMBL/GenBank/DDBJ databases">
        <authorList>
            <person name="Maclean D."/>
            <person name="Macfadyen A."/>
        </authorList>
    </citation>
    <scope>NUCLEOTIDE SEQUENCE [LARGE SCALE GENOMIC DNA]</scope>
</reference>
<feature type="transmembrane region" description="Helical" evidence="7">
    <location>
        <begin position="75"/>
        <end position="97"/>
    </location>
</feature>
<organism evidence="9 10">
    <name type="scientific">Coccomyxa viridis</name>
    <dbReference type="NCBI Taxonomy" id="1274662"/>
    <lineage>
        <taxon>Eukaryota</taxon>
        <taxon>Viridiplantae</taxon>
        <taxon>Chlorophyta</taxon>
        <taxon>core chlorophytes</taxon>
        <taxon>Trebouxiophyceae</taxon>
        <taxon>Trebouxiophyceae incertae sedis</taxon>
        <taxon>Coccomyxaceae</taxon>
        <taxon>Coccomyxa</taxon>
    </lineage>
</organism>
<sequence length="687" mass="74777">MAEGGGGSALVQGLPIWADIILSAAVVTISAYFAGTTLGIFTLDRIGLQILSKASDDDKERKHAKTILPVRERGNWLLCTLLIGNTIANSFLSILMAGYTSGVLGLVLSTTLIVIFAEIIPQAFCSRHGLWFGAKTVWIIRVCMVVLAPVAWPLAFILNKILGREVGNFYTRSELKHLIQIHVENSEHPVESGLSKEDHQLLSGALDYKDKRVTDVMTPLERVYSLEASVRLNFATMMEIYKSGYTRIPVYEKDPQEIIGILYTKDLILVDPDDELEIRTLVSFHGKANAQYILDITPLNEVFLLFKSSRTHMMLACTLSEPAPGLPSGKQGVLSVRSQQNFLSKFSKKVTGVITLEDVLEEVIQDEIIDETDTFESNEHSVPVVRRPGRDRPDVSSYLALFEHKIRDQNRLSPSEVQAVSAFLLTAVPEFAIFASVETVLKGLVRQAEIIDTEASDSDGDDGAGSPGPEQQLYVRGQRSSHFTLVLQGRLVVHAGTEGFQSEMGPWSVLGSKSLGTEPYVPDFDAFASGGCRLMRIHEDAYRGALRMGKADKIVGVRAMRQLSQALDIMDKGHDDDSQGRPAGRSPPKTPNHDAPRYTSSAAQYHGHVRQLPASPSAISEGEAEQEHPSSGQGLARRSHSAGSLGGRAQGDSGREEPSGQSGVPPQANGAAGQQSDAFSSDLKHVV</sequence>
<dbReference type="Gene3D" id="3.10.580.10">
    <property type="entry name" value="CBS-domain"/>
    <property type="match status" value="1"/>
</dbReference>
<protein>
    <recommendedName>
        <fullName evidence="8">CNNM transmembrane domain-containing protein</fullName>
    </recommendedName>
</protein>
<evidence type="ECO:0000256" key="1">
    <source>
        <dbReference type="ARBA" id="ARBA00004141"/>
    </source>
</evidence>
<evidence type="ECO:0000313" key="10">
    <source>
        <dbReference type="Proteomes" id="UP001314263"/>
    </source>
</evidence>
<dbReference type="GO" id="GO:0010960">
    <property type="term" value="P:magnesium ion homeostasis"/>
    <property type="evidence" value="ECO:0007669"/>
    <property type="project" value="InterPro"/>
</dbReference>
<gene>
    <name evidence="9" type="ORF">CVIRNUC_010567</name>
</gene>
<feature type="transmembrane region" description="Helical" evidence="7">
    <location>
        <begin position="20"/>
        <end position="43"/>
    </location>
</feature>
<keyword evidence="2 5" id="KW-0812">Transmembrane</keyword>
<dbReference type="PANTHER" id="PTHR12064:SF94">
    <property type="entry name" value="UNEXTENDED PROTEIN"/>
    <property type="match status" value="1"/>
</dbReference>
<evidence type="ECO:0000256" key="2">
    <source>
        <dbReference type="ARBA" id="ARBA00022692"/>
    </source>
</evidence>
<dbReference type="SUPFAM" id="SSF54631">
    <property type="entry name" value="CBS-domain pair"/>
    <property type="match status" value="1"/>
</dbReference>
<evidence type="ECO:0000256" key="3">
    <source>
        <dbReference type="ARBA" id="ARBA00022989"/>
    </source>
</evidence>
<dbReference type="GO" id="GO:0016020">
    <property type="term" value="C:membrane"/>
    <property type="evidence" value="ECO:0007669"/>
    <property type="project" value="UniProtKB-SubCell"/>
</dbReference>
<keyword evidence="4 5" id="KW-0472">Membrane</keyword>
<dbReference type="InterPro" id="IPR045095">
    <property type="entry name" value="ACDP"/>
</dbReference>
<dbReference type="Pfam" id="PF25562">
    <property type="entry name" value="CNBH_CNNM2_C"/>
    <property type="match status" value="1"/>
</dbReference>
<dbReference type="InterPro" id="IPR002550">
    <property type="entry name" value="CNNM"/>
</dbReference>
<accession>A0AAV1IMV1</accession>
<name>A0AAV1IMV1_9CHLO</name>
<dbReference type="PANTHER" id="PTHR12064">
    <property type="entry name" value="METAL TRANSPORTER CNNM"/>
    <property type="match status" value="1"/>
</dbReference>
<dbReference type="Pfam" id="PF01595">
    <property type="entry name" value="CNNM"/>
    <property type="match status" value="1"/>
</dbReference>
<evidence type="ECO:0000256" key="6">
    <source>
        <dbReference type="SAM" id="MobiDB-lite"/>
    </source>
</evidence>
<comment type="subcellular location">
    <subcellularLocation>
        <location evidence="1">Membrane</location>
        <topology evidence="1">Multi-pass membrane protein</topology>
    </subcellularLocation>
</comment>
<feature type="region of interest" description="Disordered" evidence="6">
    <location>
        <begin position="571"/>
        <end position="687"/>
    </location>
</feature>
<feature type="transmembrane region" description="Helical" evidence="7">
    <location>
        <begin position="137"/>
        <end position="158"/>
    </location>
</feature>
<dbReference type="PROSITE" id="PS51846">
    <property type="entry name" value="CNNM"/>
    <property type="match status" value="1"/>
</dbReference>
<dbReference type="EMBL" id="CAUYUE010000017">
    <property type="protein sequence ID" value="CAK0787348.1"/>
    <property type="molecule type" value="Genomic_DNA"/>
</dbReference>
<evidence type="ECO:0000313" key="9">
    <source>
        <dbReference type="EMBL" id="CAK0787348.1"/>
    </source>
</evidence>
<feature type="compositionally biased region" description="Acidic residues" evidence="6">
    <location>
        <begin position="453"/>
        <end position="462"/>
    </location>
</feature>
<dbReference type="Proteomes" id="UP001314263">
    <property type="component" value="Unassembled WGS sequence"/>
</dbReference>